<name>A0AAW6CSX7_FLAPL</name>
<feature type="region of interest" description="Disordered" evidence="1">
    <location>
        <begin position="1"/>
        <end position="25"/>
    </location>
</feature>
<accession>A0AAW6CSX7</accession>
<evidence type="ECO:0000313" key="3">
    <source>
        <dbReference type="Proteomes" id="UP001211173"/>
    </source>
</evidence>
<dbReference type="RefSeq" id="WP_271921168.1">
    <property type="nucleotide sequence ID" value="NZ_JAQLWV010000070.1"/>
</dbReference>
<reference evidence="2" key="1">
    <citation type="submission" date="2023-01" db="EMBL/GenBank/DDBJ databases">
        <title>Human gut microbiome strain richness.</title>
        <authorList>
            <person name="Chen-Liaw A."/>
        </authorList>
    </citation>
    <scope>NUCLEOTIDE SEQUENCE</scope>
    <source>
        <strain evidence="2">1001287st1_F4_1001285I_161205</strain>
    </source>
</reference>
<comment type="caution">
    <text evidence="2">The sequence shown here is derived from an EMBL/GenBank/DDBJ whole genome shotgun (WGS) entry which is preliminary data.</text>
</comment>
<dbReference type="EMBL" id="JAQLWV010000070">
    <property type="protein sequence ID" value="MDB7936100.1"/>
    <property type="molecule type" value="Genomic_DNA"/>
</dbReference>
<proteinExistence type="predicted"/>
<sequence>NPPAEDLGGKNSVKENRQGCLSRPGRPLFEPFLKVQKVRRPVEKIFSTGRGPPKAAPAGVK</sequence>
<protein>
    <submittedName>
        <fullName evidence="2">Uncharacterized protein</fullName>
    </submittedName>
</protein>
<organism evidence="2 3">
    <name type="scientific">Flavonifractor plautii</name>
    <name type="common">Fusobacterium plautii</name>
    <dbReference type="NCBI Taxonomy" id="292800"/>
    <lineage>
        <taxon>Bacteria</taxon>
        <taxon>Bacillati</taxon>
        <taxon>Bacillota</taxon>
        <taxon>Clostridia</taxon>
        <taxon>Eubacteriales</taxon>
        <taxon>Oscillospiraceae</taxon>
        <taxon>Flavonifractor</taxon>
    </lineage>
</organism>
<evidence type="ECO:0000313" key="2">
    <source>
        <dbReference type="EMBL" id="MDB7936100.1"/>
    </source>
</evidence>
<evidence type="ECO:0000256" key="1">
    <source>
        <dbReference type="SAM" id="MobiDB-lite"/>
    </source>
</evidence>
<dbReference type="Proteomes" id="UP001211173">
    <property type="component" value="Unassembled WGS sequence"/>
</dbReference>
<dbReference type="AlphaFoldDB" id="A0AAW6CSX7"/>
<gene>
    <name evidence="2" type="ORF">PNE06_23715</name>
</gene>
<feature type="non-terminal residue" evidence="2">
    <location>
        <position position="1"/>
    </location>
</feature>